<dbReference type="PANTHER" id="PTHR41533:SF1">
    <property type="entry name" value="L,D-TRANSPEPTIDASE YCBB-RELATED"/>
    <property type="match status" value="1"/>
</dbReference>
<feature type="active site" description="Proton donor/acceptor" evidence="7">
    <location>
        <position position="385"/>
    </location>
</feature>
<keyword evidence="6 7" id="KW-0961">Cell wall biogenesis/degradation</keyword>
<dbReference type="PROSITE" id="PS52029">
    <property type="entry name" value="LD_TPASE"/>
    <property type="match status" value="1"/>
</dbReference>
<dbReference type="UniPathway" id="UPA00219"/>
<dbReference type="GO" id="GO:0008360">
    <property type="term" value="P:regulation of cell shape"/>
    <property type="evidence" value="ECO:0007669"/>
    <property type="project" value="UniProtKB-UniRule"/>
</dbReference>
<evidence type="ECO:0000256" key="7">
    <source>
        <dbReference type="PROSITE-ProRule" id="PRU01373"/>
    </source>
</evidence>
<protein>
    <submittedName>
        <fullName evidence="11">L,D-transpeptidase-like protein</fullName>
    </submittedName>
</protein>
<feature type="active site" description="Nucleophile" evidence="7">
    <location>
        <position position="404"/>
    </location>
</feature>
<dbReference type="GO" id="GO:0004180">
    <property type="term" value="F:carboxypeptidase activity"/>
    <property type="evidence" value="ECO:0007669"/>
    <property type="project" value="UniProtKB-ARBA"/>
</dbReference>
<sequence>MKAKARRFKFAPLVILISGLCTSCTVSDYFNSGTNVQKESINVEQANQQIAQAKAAEQARLELEKQQQAEAKIVELMGNQPIQFYSTLAKIYAAREFSPIWQDESAKKKFLHEYAGLVASGISIRAAISLDAISVTPVEEIQHDILLTDAFLSYMYYTKKVPSLAQNWLYSQNSYKADKPEDELIELWLTAVQNNQNLDFVNILSASNHLYQETLQYISNSLAMTDKEKSSTILYKLALNAQRLRIIPSFENGIFVNIPSYQLNYYRDGELVLNSRVIVGKEARKTPVMYSKLSNLVVNPPWHIPNTILTKDIVPKLARDPGYAERASLEIFDSKGNKISAYSVNWSQYVNSKSVPFRIRQKAGDDSALGRFKFNMPSSDAIYLHDTPNRSLFNKTSRALSSGCVRVSKSDELASVLLKEAGWSMDKKQRVLASKKTTSVPIQSDNPVYLYYVTTWIENGKVQTLPDIYGYDKLSAPNYINWNTVQKYL</sequence>
<evidence type="ECO:0000256" key="4">
    <source>
        <dbReference type="ARBA" id="ARBA00022960"/>
    </source>
</evidence>
<dbReference type="GO" id="GO:0009252">
    <property type="term" value="P:peptidoglycan biosynthetic process"/>
    <property type="evidence" value="ECO:0007669"/>
    <property type="project" value="UniProtKB-UniPathway"/>
</dbReference>
<dbReference type="Gene3D" id="2.40.440.10">
    <property type="entry name" value="L,D-transpeptidase catalytic domain-like"/>
    <property type="match status" value="1"/>
</dbReference>
<dbReference type="InterPro" id="IPR005490">
    <property type="entry name" value="LD_TPept_cat_dom"/>
</dbReference>
<reference evidence="11 12" key="1">
    <citation type="submission" date="2019-03" db="EMBL/GenBank/DDBJ databases">
        <title>Genomic Encyclopedia of Type Strains, Phase IV (KMG-IV): sequencing the most valuable type-strain genomes for metagenomic binning, comparative biology and taxonomic classification.</title>
        <authorList>
            <person name="Goeker M."/>
        </authorList>
    </citation>
    <scope>NUCLEOTIDE SEQUENCE [LARGE SCALE GENOMIC DNA]</scope>
    <source>
        <strain evidence="11 12">DSM 10053</strain>
    </source>
</reference>
<keyword evidence="5 7" id="KW-0573">Peptidoglycan synthesis</keyword>
<feature type="signal peptide" evidence="9">
    <location>
        <begin position="1"/>
        <end position="23"/>
    </location>
</feature>
<keyword evidence="3" id="KW-0808">Transferase</keyword>
<evidence type="ECO:0000313" key="12">
    <source>
        <dbReference type="Proteomes" id="UP000295496"/>
    </source>
</evidence>
<dbReference type="InterPro" id="IPR038063">
    <property type="entry name" value="Transpep_catalytic_dom"/>
</dbReference>
<feature type="chain" id="PRO_5030099127" evidence="9">
    <location>
        <begin position="24"/>
        <end position="489"/>
    </location>
</feature>
<evidence type="ECO:0000313" key="11">
    <source>
        <dbReference type="EMBL" id="TCK70522.1"/>
    </source>
</evidence>
<dbReference type="GO" id="GO:0016740">
    <property type="term" value="F:transferase activity"/>
    <property type="evidence" value="ECO:0007669"/>
    <property type="project" value="UniProtKB-KW"/>
</dbReference>
<dbReference type="InterPro" id="IPR045380">
    <property type="entry name" value="LD_TPept_scaffold_dom"/>
</dbReference>
<dbReference type="CDD" id="cd16913">
    <property type="entry name" value="YkuD_like"/>
    <property type="match status" value="1"/>
</dbReference>
<dbReference type="Pfam" id="PF20142">
    <property type="entry name" value="Scaffold"/>
    <property type="match status" value="1"/>
</dbReference>
<dbReference type="EMBL" id="SMGJ01000002">
    <property type="protein sequence ID" value="TCK70522.1"/>
    <property type="molecule type" value="Genomic_DNA"/>
</dbReference>
<dbReference type="Proteomes" id="UP000295496">
    <property type="component" value="Unassembled WGS sequence"/>
</dbReference>
<dbReference type="AlphaFoldDB" id="A0A4R1KYE2"/>
<accession>A0A4R1KYE2</accession>
<evidence type="ECO:0000256" key="2">
    <source>
        <dbReference type="ARBA" id="ARBA00005992"/>
    </source>
</evidence>
<evidence type="ECO:0000256" key="9">
    <source>
        <dbReference type="SAM" id="SignalP"/>
    </source>
</evidence>
<keyword evidence="9" id="KW-0732">Signal</keyword>
<dbReference type="GO" id="GO:0071555">
    <property type="term" value="P:cell wall organization"/>
    <property type="evidence" value="ECO:0007669"/>
    <property type="project" value="UniProtKB-UniRule"/>
</dbReference>
<dbReference type="Pfam" id="PF03734">
    <property type="entry name" value="YkuD"/>
    <property type="match status" value="1"/>
</dbReference>
<evidence type="ECO:0000256" key="1">
    <source>
        <dbReference type="ARBA" id="ARBA00004752"/>
    </source>
</evidence>
<comment type="caution">
    <text evidence="11">The sequence shown here is derived from an EMBL/GenBank/DDBJ whole genome shotgun (WGS) entry which is preliminary data.</text>
</comment>
<organism evidence="11 12">
    <name type="scientific">Lonepinella koalarum</name>
    <dbReference type="NCBI Taxonomy" id="53417"/>
    <lineage>
        <taxon>Bacteria</taxon>
        <taxon>Pseudomonadati</taxon>
        <taxon>Pseudomonadota</taxon>
        <taxon>Gammaproteobacteria</taxon>
        <taxon>Pasteurellales</taxon>
        <taxon>Pasteurellaceae</taxon>
        <taxon>Lonepinella</taxon>
    </lineage>
</organism>
<proteinExistence type="inferred from homology"/>
<keyword evidence="8" id="KW-0175">Coiled coil</keyword>
<evidence type="ECO:0000256" key="8">
    <source>
        <dbReference type="SAM" id="Coils"/>
    </source>
</evidence>
<dbReference type="PANTHER" id="PTHR41533">
    <property type="entry name" value="L,D-TRANSPEPTIDASE HI_1667-RELATED"/>
    <property type="match status" value="1"/>
</dbReference>
<comment type="pathway">
    <text evidence="1 7">Cell wall biogenesis; peptidoglycan biosynthesis.</text>
</comment>
<evidence type="ECO:0000259" key="10">
    <source>
        <dbReference type="PROSITE" id="PS52029"/>
    </source>
</evidence>
<evidence type="ECO:0000256" key="3">
    <source>
        <dbReference type="ARBA" id="ARBA00022679"/>
    </source>
</evidence>
<name>A0A4R1KYE2_9PAST</name>
<feature type="coiled-coil region" evidence="8">
    <location>
        <begin position="36"/>
        <end position="66"/>
    </location>
</feature>
<dbReference type="InterPro" id="IPR052905">
    <property type="entry name" value="LD-transpeptidase_YkuD-like"/>
</dbReference>
<dbReference type="SUPFAM" id="SSF141523">
    <property type="entry name" value="L,D-transpeptidase catalytic domain-like"/>
    <property type="match status" value="1"/>
</dbReference>
<keyword evidence="12" id="KW-1185">Reference proteome</keyword>
<keyword evidence="4 7" id="KW-0133">Cell shape</keyword>
<comment type="similarity">
    <text evidence="2">Belongs to the YkuD family.</text>
</comment>
<feature type="domain" description="L,D-TPase catalytic" evidence="10">
    <location>
        <begin position="252"/>
        <end position="434"/>
    </location>
</feature>
<evidence type="ECO:0000256" key="5">
    <source>
        <dbReference type="ARBA" id="ARBA00022984"/>
    </source>
</evidence>
<evidence type="ECO:0000256" key="6">
    <source>
        <dbReference type="ARBA" id="ARBA00023316"/>
    </source>
</evidence>
<gene>
    <name evidence="11" type="ORF">EV692_0800</name>
</gene>
<dbReference type="RefSeq" id="WP_132300763.1">
    <property type="nucleotide sequence ID" value="NZ_CP170642.1"/>
</dbReference>